<feature type="transmembrane region" description="Helical" evidence="10">
    <location>
        <begin position="435"/>
        <end position="455"/>
    </location>
</feature>
<dbReference type="GO" id="GO:0051453">
    <property type="term" value="P:regulation of intracellular pH"/>
    <property type="evidence" value="ECO:0007669"/>
    <property type="project" value="TreeGrafter"/>
</dbReference>
<comment type="subcellular location">
    <subcellularLocation>
        <location evidence="1">Membrane</location>
        <topology evidence="1">Multi-pass membrane protein</topology>
    </subcellularLocation>
</comment>
<name>A0A0M0JYM4_9EUKA</name>
<evidence type="ECO:0000313" key="13">
    <source>
        <dbReference type="Proteomes" id="UP000037460"/>
    </source>
</evidence>
<feature type="compositionally biased region" description="Basic and acidic residues" evidence="9">
    <location>
        <begin position="663"/>
        <end position="679"/>
    </location>
</feature>
<feature type="domain" description="Cation/H+ exchanger transmembrane" evidence="11">
    <location>
        <begin position="125"/>
        <end position="487"/>
    </location>
</feature>
<feature type="transmembrane region" description="Helical" evidence="10">
    <location>
        <begin position="73"/>
        <end position="95"/>
    </location>
</feature>
<evidence type="ECO:0000256" key="1">
    <source>
        <dbReference type="ARBA" id="ARBA00004141"/>
    </source>
</evidence>
<evidence type="ECO:0000256" key="4">
    <source>
        <dbReference type="ARBA" id="ARBA00022989"/>
    </source>
</evidence>
<feature type="compositionally biased region" description="Gly residues" evidence="9">
    <location>
        <begin position="624"/>
        <end position="661"/>
    </location>
</feature>
<dbReference type="AlphaFoldDB" id="A0A0M0JYM4"/>
<dbReference type="PANTHER" id="PTHR10110">
    <property type="entry name" value="SODIUM/HYDROGEN EXCHANGER"/>
    <property type="match status" value="1"/>
</dbReference>
<dbReference type="Proteomes" id="UP000037460">
    <property type="component" value="Unassembled WGS sequence"/>
</dbReference>
<evidence type="ECO:0000256" key="3">
    <source>
        <dbReference type="ARBA" id="ARBA00022692"/>
    </source>
</evidence>
<evidence type="ECO:0000256" key="9">
    <source>
        <dbReference type="SAM" id="MobiDB-lite"/>
    </source>
</evidence>
<keyword evidence="4 10" id="KW-1133">Transmembrane helix</keyword>
<evidence type="ECO:0000256" key="8">
    <source>
        <dbReference type="ARBA" id="ARBA00023201"/>
    </source>
</evidence>
<keyword evidence="3 10" id="KW-0812">Transmembrane</keyword>
<dbReference type="GO" id="GO:0015385">
    <property type="term" value="F:sodium:proton antiporter activity"/>
    <property type="evidence" value="ECO:0007669"/>
    <property type="project" value="InterPro"/>
</dbReference>
<dbReference type="EMBL" id="JWZX01001963">
    <property type="protein sequence ID" value="KOO31669.1"/>
    <property type="molecule type" value="Genomic_DNA"/>
</dbReference>
<keyword evidence="6" id="KW-0406">Ion transport</keyword>
<dbReference type="GO" id="GO:0005886">
    <property type="term" value="C:plasma membrane"/>
    <property type="evidence" value="ECO:0007669"/>
    <property type="project" value="TreeGrafter"/>
</dbReference>
<feature type="transmembrane region" description="Helical" evidence="10">
    <location>
        <begin position="149"/>
        <end position="172"/>
    </location>
</feature>
<evidence type="ECO:0000259" key="11">
    <source>
        <dbReference type="Pfam" id="PF00999"/>
    </source>
</evidence>
<evidence type="ECO:0000256" key="2">
    <source>
        <dbReference type="ARBA" id="ARBA00022448"/>
    </source>
</evidence>
<dbReference type="PANTHER" id="PTHR10110:SF187">
    <property type="entry name" value="SODIUM_HYDROGEN EXCHANGER"/>
    <property type="match status" value="1"/>
</dbReference>
<feature type="compositionally biased region" description="Acidic residues" evidence="9">
    <location>
        <begin position="712"/>
        <end position="723"/>
    </location>
</feature>
<keyword evidence="13" id="KW-1185">Reference proteome</keyword>
<sequence>MPADGGVFPGMAVPPLQPNATPPTYPPPPNQPPLTPPGWDSHEVALDMTLGAAAMIAALLTQQYLKSSSVLGSLLTGVSSVMILGACLNVLALLLTRPLHLFNGDELPIAMSSNRGAHDLIYFGLLPPIIFEAGFHMRKHRFFAEFGTILGYAIVGTLIAIIVTGTLVWALAQHHRVLWTDFTLTQSMVFASLISSTDPVATLAILKSVQANGLLSDLIFGESALNDALAIVAFDIFLRQAKAQQSDGEVFASVADLLDPLGEVLACLVGSLLLGVLIGLISAVLSKRMRAMPRHARPRPPLELMLIVLFSGFSFGSADRAGLSGVMSLFFCAIVMRHYTFYNISLRAQRASRILFTTVSELAETCLSLLLGIAFVDYIIVAVDGTATWPHTWDLPFLLLSFPIVFLARAIMVGLVSTIANCFRGNKRKITPKMQFVILFAGMRGSVSFALAIILPAASLHTGSTVADREAEWTVPIVSTTLFLIGITNLLLAPLTGPLIRSFRLQAVGAELEEMRGSAETTMLGTDGGAMGQSVREALLAEARPTCAESPGGMHDGALTPEQRQTLGFGRPVPKPVELSALHRAWRLVDQTYLKPIFGGRSERDRQPTSPMGNPRGATQDRGTGIGGQDRGTGNGQDRGTGIGQDRGTGIGQDRGTGIGQDRGTDRHTDRYTDRHTDSNIDVAGPSLPTRPRVGTPLPVRIPTRLDTHMDSDEDGDQSDSDDGDKTRLRRR</sequence>
<dbReference type="Pfam" id="PF00999">
    <property type="entry name" value="Na_H_Exchanger"/>
    <property type="match status" value="1"/>
</dbReference>
<protein>
    <submittedName>
        <fullName evidence="12">Sodium hydrogen exchanger 8</fullName>
    </submittedName>
</protein>
<keyword evidence="5" id="KW-0915">Sodium</keyword>
<evidence type="ECO:0000313" key="12">
    <source>
        <dbReference type="EMBL" id="KOO31669.1"/>
    </source>
</evidence>
<keyword evidence="7 10" id="KW-0472">Membrane</keyword>
<feature type="transmembrane region" description="Helical" evidence="10">
    <location>
        <begin position="261"/>
        <end position="281"/>
    </location>
</feature>
<reference evidence="13" key="1">
    <citation type="journal article" date="2015" name="PLoS Genet.">
        <title>Genome Sequence and Transcriptome Analyses of Chrysochromulina tobin: Metabolic Tools for Enhanced Algal Fitness in the Prominent Order Prymnesiales (Haptophyceae).</title>
        <authorList>
            <person name="Hovde B.T."/>
            <person name="Deodato C.R."/>
            <person name="Hunsperger H.M."/>
            <person name="Ryken S.A."/>
            <person name="Yost W."/>
            <person name="Jha R.K."/>
            <person name="Patterson J."/>
            <person name="Monnat R.J. Jr."/>
            <person name="Barlow S.B."/>
            <person name="Starkenburg S.R."/>
            <person name="Cattolico R.A."/>
        </authorList>
    </citation>
    <scope>NUCLEOTIDE SEQUENCE</scope>
    <source>
        <strain evidence="13">CCMP291</strain>
    </source>
</reference>
<feature type="transmembrane region" description="Helical" evidence="10">
    <location>
        <begin position="324"/>
        <end position="342"/>
    </location>
</feature>
<evidence type="ECO:0000256" key="5">
    <source>
        <dbReference type="ARBA" id="ARBA00023053"/>
    </source>
</evidence>
<dbReference type="OrthoDB" id="196264at2759"/>
<feature type="transmembrane region" description="Helical" evidence="10">
    <location>
        <begin position="400"/>
        <end position="423"/>
    </location>
</feature>
<accession>A0A0M0JYM4</accession>
<keyword evidence="8" id="KW-0739">Sodium transport</keyword>
<dbReference type="PRINTS" id="PR01084">
    <property type="entry name" value="NAHEXCHNGR"/>
</dbReference>
<feature type="transmembrane region" description="Helical" evidence="10">
    <location>
        <begin position="302"/>
        <end position="318"/>
    </location>
</feature>
<organism evidence="12 13">
    <name type="scientific">Chrysochromulina tobinii</name>
    <dbReference type="NCBI Taxonomy" id="1460289"/>
    <lineage>
        <taxon>Eukaryota</taxon>
        <taxon>Haptista</taxon>
        <taxon>Haptophyta</taxon>
        <taxon>Prymnesiophyceae</taxon>
        <taxon>Prymnesiales</taxon>
        <taxon>Chrysochromulinaceae</taxon>
        <taxon>Chrysochromulina</taxon>
    </lineage>
</organism>
<evidence type="ECO:0000256" key="10">
    <source>
        <dbReference type="SAM" id="Phobius"/>
    </source>
</evidence>
<feature type="transmembrane region" description="Helical" evidence="10">
    <location>
        <begin position="44"/>
        <end position="61"/>
    </location>
</feature>
<dbReference type="Gene3D" id="6.10.140.1330">
    <property type="match status" value="1"/>
</dbReference>
<gene>
    <name evidence="12" type="ORF">Ctob_008930</name>
</gene>
<dbReference type="InterPro" id="IPR006153">
    <property type="entry name" value="Cation/H_exchanger_TM"/>
</dbReference>
<proteinExistence type="predicted"/>
<feature type="region of interest" description="Disordered" evidence="9">
    <location>
        <begin position="598"/>
        <end position="732"/>
    </location>
</feature>
<feature type="compositionally biased region" description="Pro residues" evidence="9">
    <location>
        <begin position="15"/>
        <end position="36"/>
    </location>
</feature>
<comment type="caution">
    <text evidence="12">The sequence shown here is derived from an EMBL/GenBank/DDBJ whole genome shotgun (WGS) entry which is preliminary data.</text>
</comment>
<feature type="region of interest" description="Disordered" evidence="9">
    <location>
        <begin position="1"/>
        <end position="38"/>
    </location>
</feature>
<dbReference type="GO" id="GO:0098719">
    <property type="term" value="P:sodium ion import across plasma membrane"/>
    <property type="evidence" value="ECO:0007669"/>
    <property type="project" value="TreeGrafter"/>
</dbReference>
<feature type="transmembrane region" description="Helical" evidence="10">
    <location>
        <begin position="354"/>
        <end position="380"/>
    </location>
</feature>
<dbReference type="InterPro" id="IPR004709">
    <property type="entry name" value="NaH_exchanger"/>
</dbReference>
<evidence type="ECO:0000256" key="6">
    <source>
        <dbReference type="ARBA" id="ARBA00023065"/>
    </source>
</evidence>
<keyword evidence="2" id="KW-0813">Transport</keyword>
<feature type="transmembrane region" description="Helical" evidence="10">
    <location>
        <begin position="120"/>
        <end position="137"/>
    </location>
</feature>
<evidence type="ECO:0000256" key="7">
    <source>
        <dbReference type="ARBA" id="ARBA00023136"/>
    </source>
</evidence>
<feature type="transmembrane region" description="Helical" evidence="10">
    <location>
        <begin position="475"/>
        <end position="495"/>
    </location>
</feature>
<dbReference type="InterPro" id="IPR018422">
    <property type="entry name" value="Cation/H_exchanger_CPA1"/>
</dbReference>
<dbReference type="GO" id="GO:0015386">
    <property type="term" value="F:potassium:proton antiporter activity"/>
    <property type="evidence" value="ECO:0007669"/>
    <property type="project" value="TreeGrafter"/>
</dbReference>